<feature type="repeat" description="RCC1" evidence="2">
    <location>
        <begin position="698"/>
        <end position="749"/>
    </location>
</feature>
<dbReference type="EMBL" id="JASPKZ010007831">
    <property type="protein sequence ID" value="KAJ9582055.1"/>
    <property type="molecule type" value="Genomic_DNA"/>
</dbReference>
<dbReference type="InterPro" id="IPR001199">
    <property type="entry name" value="Cyt_B5-like_heme/steroid-bd"/>
</dbReference>
<evidence type="ECO:0000256" key="2">
    <source>
        <dbReference type="PROSITE-ProRule" id="PRU00235"/>
    </source>
</evidence>
<feature type="region of interest" description="Disordered" evidence="3">
    <location>
        <begin position="187"/>
        <end position="209"/>
    </location>
</feature>
<feature type="non-terminal residue" evidence="6">
    <location>
        <position position="1"/>
    </location>
</feature>
<feature type="transmembrane region" description="Helical" evidence="4">
    <location>
        <begin position="1162"/>
        <end position="1182"/>
    </location>
</feature>
<dbReference type="InterPro" id="IPR058923">
    <property type="entry name" value="RCC1-like_dom"/>
</dbReference>
<dbReference type="AlphaFoldDB" id="A0AAD8E990"/>
<dbReference type="InterPro" id="IPR036400">
    <property type="entry name" value="Cyt_B5-like_heme/steroid_sf"/>
</dbReference>
<dbReference type="PRINTS" id="PR00633">
    <property type="entry name" value="RCCNDNSATION"/>
</dbReference>
<proteinExistence type="predicted"/>
<dbReference type="InterPro" id="IPR009091">
    <property type="entry name" value="RCC1/BLIP-II"/>
</dbReference>
<dbReference type="SUPFAM" id="SSF55856">
    <property type="entry name" value="Cytochrome b5-like heme/steroid binding domain"/>
    <property type="match status" value="1"/>
</dbReference>
<evidence type="ECO:0000256" key="4">
    <source>
        <dbReference type="SAM" id="Phobius"/>
    </source>
</evidence>
<dbReference type="PANTHER" id="PTHR22872">
    <property type="entry name" value="BTK-BINDING PROTEIN-RELATED"/>
    <property type="match status" value="1"/>
</dbReference>
<dbReference type="InterPro" id="IPR051625">
    <property type="entry name" value="Signaling_Regulatory_Domain"/>
</dbReference>
<evidence type="ECO:0000313" key="7">
    <source>
        <dbReference type="Proteomes" id="UP001233999"/>
    </source>
</evidence>
<keyword evidence="7" id="KW-1185">Reference proteome</keyword>
<dbReference type="InterPro" id="IPR000408">
    <property type="entry name" value="Reg_chr_condens"/>
</dbReference>
<organism evidence="6 7">
    <name type="scientific">Diploptera punctata</name>
    <name type="common">Pacific beetle cockroach</name>
    <dbReference type="NCBI Taxonomy" id="6984"/>
    <lineage>
        <taxon>Eukaryota</taxon>
        <taxon>Metazoa</taxon>
        <taxon>Ecdysozoa</taxon>
        <taxon>Arthropoda</taxon>
        <taxon>Hexapoda</taxon>
        <taxon>Insecta</taxon>
        <taxon>Pterygota</taxon>
        <taxon>Neoptera</taxon>
        <taxon>Polyneoptera</taxon>
        <taxon>Dictyoptera</taxon>
        <taxon>Blattodea</taxon>
        <taxon>Blaberoidea</taxon>
        <taxon>Blaberidae</taxon>
        <taxon>Diplopterinae</taxon>
        <taxon>Diploptera</taxon>
    </lineage>
</organism>
<accession>A0AAD8E990</accession>
<dbReference type="PANTHER" id="PTHR22872:SF2">
    <property type="entry name" value="INHIBITOR OF BRUTON TYROSINE KINASE"/>
    <property type="match status" value="1"/>
</dbReference>
<keyword evidence="4" id="KW-1133">Transmembrane helix</keyword>
<dbReference type="Proteomes" id="UP001233999">
    <property type="component" value="Unassembled WGS sequence"/>
</dbReference>
<dbReference type="PROSITE" id="PS50255">
    <property type="entry name" value="CYTOCHROME_B5_2"/>
    <property type="match status" value="1"/>
</dbReference>
<dbReference type="Pfam" id="PF25390">
    <property type="entry name" value="WD40_RLD"/>
    <property type="match status" value="1"/>
</dbReference>
<feature type="repeat" description="RCC1" evidence="2">
    <location>
        <begin position="506"/>
        <end position="557"/>
    </location>
</feature>
<feature type="repeat" description="RCC1" evidence="2">
    <location>
        <begin position="612"/>
        <end position="645"/>
    </location>
</feature>
<name>A0AAD8E990_DIPPU</name>
<feature type="domain" description="Cytochrome b5 heme-binding" evidence="5">
    <location>
        <begin position="1129"/>
        <end position="1231"/>
    </location>
</feature>
<dbReference type="SMART" id="SM01117">
    <property type="entry name" value="Cyt-b5"/>
    <property type="match status" value="1"/>
</dbReference>
<evidence type="ECO:0000313" key="6">
    <source>
        <dbReference type="EMBL" id="KAJ9582055.1"/>
    </source>
</evidence>
<feature type="repeat" description="RCC1" evidence="2">
    <location>
        <begin position="558"/>
        <end position="609"/>
    </location>
</feature>
<keyword evidence="1" id="KW-0677">Repeat</keyword>
<comment type="caution">
    <text evidence="6">The sequence shown here is derived from an EMBL/GenBank/DDBJ whole genome shotgun (WGS) entry which is preliminary data.</text>
</comment>
<evidence type="ECO:0000256" key="1">
    <source>
        <dbReference type="ARBA" id="ARBA00022737"/>
    </source>
</evidence>
<dbReference type="SUPFAM" id="SSF50985">
    <property type="entry name" value="RCC1/BLIP-II"/>
    <property type="match status" value="1"/>
</dbReference>
<feature type="repeat" description="RCC1" evidence="2">
    <location>
        <begin position="646"/>
        <end position="697"/>
    </location>
</feature>
<feature type="compositionally biased region" description="Basic and acidic residues" evidence="3">
    <location>
        <begin position="200"/>
        <end position="209"/>
    </location>
</feature>
<dbReference type="Gene3D" id="3.10.120.10">
    <property type="entry name" value="Cytochrome b5-like heme/steroid binding domain"/>
    <property type="match status" value="1"/>
</dbReference>
<evidence type="ECO:0000259" key="5">
    <source>
        <dbReference type="PROSITE" id="PS50255"/>
    </source>
</evidence>
<protein>
    <recommendedName>
        <fullName evidence="5">Cytochrome b5 heme-binding domain-containing protein</fullName>
    </recommendedName>
</protein>
<reference evidence="6" key="1">
    <citation type="journal article" date="2023" name="IScience">
        <title>Live-bearing cockroach genome reveals convergent evolutionary mechanisms linked to viviparity in insects and beyond.</title>
        <authorList>
            <person name="Fouks B."/>
            <person name="Harrison M.C."/>
            <person name="Mikhailova A.A."/>
            <person name="Marchal E."/>
            <person name="English S."/>
            <person name="Carruthers M."/>
            <person name="Jennings E.C."/>
            <person name="Chiamaka E.L."/>
            <person name="Frigard R.A."/>
            <person name="Pippel M."/>
            <person name="Attardo G.M."/>
            <person name="Benoit J.B."/>
            <person name="Bornberg-Bauer E."/>
            <person name="Tobe S.S."/>
        </authorList>
    </citation>
    <scope>NUCLEOTIDE SEQUENCE</scope>
    <source>
        <strain evidence="6">Stay&amp;Tobe</strain>
    </source>
</reference>
<dbReference type="FunFam" id="2.130.10.30:FF:000006">
    <property type="entry name" value="E3 ubiquitin-protein ligase HERC2 isoform X1"/>
    <property type="match status" value="1"/>
</dbReference>
<gene>
    <name evidence="6" type="ORF">L9F63_003638</name>
</gene>
<keyword evidence="4" id="KW-0812">Transmembrane</keyword>
<dbReference type="Gene3D" id="2.130.10.30">
    <property type="entry name" value="Regulator of chromosome condensation 1/beta-lactamase-inhibitor protein II"/>
    <property type="match status" value="1"/>
</dbReference>
<reference evidence="6" key="2">
    <citation type="submission" date="2023-05" db="EMBL/GenBank/DDBJ databases">
        <authorList>
            <person name="Fouks B."/>
        </authorList>
    </citation>
    <scope>NUCLEOTIDE SEQUENCE</scope>
    <source>
        <strain evidence="6">Stay&amp;Tobe</strain>
        <tissue evidence="6">Testes</tissue>
    </source>
</reference>
<sequence>MSGQLDIVVRTQSRLDGKWLKTDLQQALSTDGLAQLWNEMVKDGELTGSFSDGLLNSVGITAHKGESGHYYCGLRVLTCPCCDGICGPQTGCNCNPCQRLDREEAAHVETKSADPLPSQPQIDSWVWGPQPSTEQLEACVKSLNFEQKVLCHEAASSTLSACRLRQRLMVAQRYFVALGRHLPADNNRPPLKTTLSGNNGDHRSSKPTEKATISLAKVGSRAALNFSFAFLRRAWRSGEDADLCSELLTESLEALQSLPEATLFDESSVSPVWLEVVERSDKFLRQNATIFRDMNSGRQWCEVPISDQHTALCLLLELAVQRGTSAPLVPLLRRFEQISGSKVGSQTAVWDENSQIVVSPTECFLRYLQLPENDSVAVDLKQAAVVIMSHLDRLAAPYAPPATFTKVQNMGQYQEVLAWGWLAWSSFSESSMTPQCCEAIGELGVAQIVCAERCLLILTNSGKVYIVYYSSETQCPQQVEGFGDKEVMKLAAHPDGKHFLALTADGDVYSWGSGDGGRLGHGNNNSRDEPTLIQGLVGKHMVHIACGSTYSAAISSSGDLYTWGRGNYGRLGHGSSEDHNIPTLVAGLKGHRVVDVACGSGDAQTLVVTDAGLVFSWGDGDYGKLGRGGSDVYCGAQFSLALTKTGSVYSWGKGDTHRLGHASEEHVRFPKLIETLQGKRVISLAVGSVHVLALTEEGEVYGWGRNDYAQVGETIGSSVLEPTLITSLQGKIIIGVACGPTQSFAWSSSSKWSINLRVAFVVDVCEVTFRMLDQLLGLVCEGVSGNLDWPPPQDKECMAVACLNLLKLQLHAMISHSVDVACVGLGPNTNLLSSLKQHVVELASNIGVLNTIQSAAQATLQAGWSILLPTADERAKTLSALLPSTGFDLFTVSAGHRFMTDLLVSSLMADGGLETALKYLVELANDASLHEKHNSTVPLLHLVKLLLRNGSALTQARLQVIQNCGTMRHDIREKHERSPSLNLLLRFQRLLIAQIYSHNKYQDVLGAESLLTKYIYQLCNHVTETLPIASSLAATSSKHFSMVVQILKGDVIDVLLPELLVCLILLQLEVPLLLHQVNWVQLLVPLLDTLDKFNRLASGVEKEDAEDLSWPGIIAPQQNIFSQKAPEDIPMIRRADLENHNRDGGLWIVIDRKVYDVQDFRYAFIYLFIFILFYFIYLFIFFTRALQAQAPCTSELLQRYAGRDATHAFYSASHSQSAKETMQGFLVGYYMEPEQEVVQ</sequence>
<evidence type="ECO:0000256" key="3">
    <source>
        <dbReference type="SAM" id="MobiDB-lite"/>
    </source>
</evidence>
<keyword evidence="4" id="KW-0472">Membrane</keyword>
<dbReference type="PROSITE" id="PS50012">
    <property type="entry name" value="RCC1_3"/>
    <property type="match status" value="5"/>
</dbReference>